<dbReference type="Proteomes" id="UP000435910">
    <property type="component" value="Unassembled WGS sequence"/>
</dbReference>
<reference evidence="1 2" key="1">
    <citation type="submission" date="2019-06" db="EMBL/GenBank/DDBJ databases">
        <title>Genome sequence analysis of &gt;100 Bacillus licheniformis strains suggests intrinsic resistance to this species.</title>
        <authorList>
            <person name="Wels M."/>
            <person name="Siezen R.J."/>
            <person name="Johansen E."/>
            <person name="Stuer-Lauridsen B."/>
            <person name="Bjerre K."/>
            <person name="Nielsen B.K.K."/>
        </authorList>
    </citation>
    <scope>NUCLEOTIDE SEQUENCE [LARGE SCALE GENOMIC DNA]</scope>
    <source>
        <strain evidence="1 2">BAC-16736</strain>
    </source>
</reference>
<evidence type="ECO:0000313" key="2">
    <source>
        <dbReference type="Proteomes" id="UP000435910"/>
    </source>
</evidence>
<sequence length="52" mass="6106">MHKYLWHSLPAHEESLIRFKRAEDGIRRQRIFHADLASLENTPFEPTGCEGN</sequence>
<comment type="caution">
    <text evidence="1">The sequence shown here is derived from an EMBL/GenBank/DDBJ whole genome shotgun (WGS) entry which is preliminary data.</text>
</comment>
<protein>
    <submittedName>
        <fullName evidence="1">Uncharacterized protein</fullName>
    </submittedName>
</protein>
<name>A0A8B5Y6C2_BACLI</name>
<gene>
    <name evidence="1" type="ORF">CHCC16736_2327</name>
</gene>
<proteinExistence type="predicted"/>
<dbReference type="EMBL" id="NILC01000033">
    <property type="protein sequence ID" value="TWL21043.1"/>
    <property type="molecule type" value="Genomic_DNA"/>
</dbReference>
<dbReference type="AlphaFoldDB" id="A0A8B5Y6C2"/>
<accession>A0A8B5Y6C2</accession>
<evidence type="ECO:0000313" key="1">
    <source>
        <dbReference type="EMBL" id="TWL21043.1"/>
    </source>
</evidence>
<organism evidence="1 2">
    <name type="scientific">Bacillus licheniformis</name>
    <dbReference type="NCBI Taxonomy" id="1402"/>
    <lineage>
        <taxon>Bacteria</taxon>
        <taxon>Bacillati</taxon>
        <taxon>Bacillota</taxon>
        <taxon>Bacilli</taxon>
        <taxon>Bacillales</taxon>
        <taxon>Bacillaceae</taxon>
        <taxon>Bacillus</taxon>
    </lineage>
</organism>